<keyword evidence="1" id="KW-0812">Transmembrane</keyword>
<dbReference type="EMBL" id="CP004120">
    <property type="protein sequence ID" value="AGT44366.1"/>
    <property type="molecule type" value="Genomic_DNA"/>
</dbReference>
<dbReference type="AlphaFoldDB" id="S6A4E1"/>
<organism evidence="2 3">
    <name type="scientific">Treponema pedis str. T A4</name>
    <dbReference type="NCBI Taxonomy" id="1291379"/>
    <lineage>
        <taxon>Bacteria</taxon>
        <taxon>Pseudomonadati</taxon>
        <taxon>Spirochaetota</taxon>
        <taxon>Spirochaetia</taxon>
        <taxon>Spirochaetales</taxon>
        <taxon>Treponemataceae</taxon>
        <taxon>Treponema</taxon>
    </lineage>
</organism>
<reference evidence="2 3" key="1">
    <citation type="journal article" date="2013" name="PLoS ONE">
        <title>Genome-Wide Relatedness of Treponema pedis, from Gingiva and Necrotic Skin Lesions of Pigs, with the Human Oral Pathogen Treponema denticola.</title>
        <authorList>
            <person name="Svartstrom O."/>
            <person name="Mushtaq M."/>
            <person name="Pringle M."/>
            <person name="Segerman B."/>
        </authorList>
    </citation>
    <scope>NUCLEOTIDE SEQUENCE [LARGE SCALE GENOMIC DNA]</scope>
    <source>
        <strain evidence="2">T A4</strain>
    </source>
</reference>
<accession>S6A4E1</accession>
<gene>
    <name evidence="2" type="ORF">TPE_1892</name>
</gene>
<dbReference type="RefSeq" id="WP_020965664.1">
    <property type="nucleotide sequence ID" value="NC_022097.1"/>
</dbReference>
<proteinExistence type="predicted"/>
<feature type="transmembrane region" description="Helical" evidence="1">
    <location>
        <begin position="6"/>
        <end position="29"/>
    </location>
</feature>
<evidence type="ECO:0000256" key="1">
    <source>
        <dbReference type="SAM" id="Phobius"/>
    </source>
</evidence>
<name>S6A4E1_9SPIR</name>
<dbReference type="Proteomes" id="UP000015620">
    <property type="component" value="Chromosome"/>
</dbReference>
<keyword evidence="1" id="KW-0472">Membrane</keyword>
<dbReference type="KEGG" id="tped:TPE_1892"/>
<dbReference type="HOGENOM" id="CLU_2526521_0_0_12"/>
<protein>
    <submittedName>
        <fullName evidence="2">Uncharacterized protein</fullName>
    </submittedName>
</protein>
<dbReference type="GeneID" id="301090383"/>
<dbReference type="STRING" id="1291379.TPE_1892"/>
<keyword evidence="1" id="KW-1133">Transmembrane helix</keyword>
<evidence type="ECO:0000313" key="3">
    <source>
        <dbReference type="Proteomes" id="UP000015620"/>
    </source>
</evidence>
<dbReference type="PATRIC" id="fig|1291379.3.peg.1865"/>
<keyword evidence="3" id="KW-1185">Reference proteome</keyword>
<evidence type="ECO:0000313" key="2">
    <source>
        <dbReference type="EMBL" id="AGT44366.1"/>
    </source>
</evidence>
<sequence>MKLVILIFFFFFSFLFALFLYGIIAAFFLHKEFLKEKTTLLKREPEQYRKELIETVSKIMNKGLLKNFVIIGIKGITAYFKKVL</sequence>